<evidence type="ECO:0000313" key="5">
    <source>
        <dbReference type="Proteomes" id="UP001595075"/>
    </source>
</evidence>
<feature type="compositionally biased region" description="Acidic residues" evidence="3">
    <location>
        <begin position="968"/>
        <end position="994"/>
    </location>
</feature>
<dbReference type="Gene3D" id="1.25.40.20">
    <property type="entry name" value="Ankyrin repeat-containing domain"/>
    <property type="match status" value="1"/>
</dbReference>
<keyword evidence="1" id="KW-0677">Repeat</keyword>
<evidence type="ECO:0000256" key="3">
    <source>
        <dbReference type="SAM" id="MobiDB-lite"/>
    </source>
</evidence>
<dbReference type="EMBL" id="JAZHXI010000016">
    <property type="protein sequence ID" value="KAL2062675.1"/>
    <property type="molecule type" value="Genomic_DNA"/>
</dbReference>
<evidence type="ECO:0000256" key="2">
    <source>
        <dbReference type="ARBA" id="ARBA00023043"/>
    </source>
</evidence>
<dbReference type="Proteomes" id="UP001595075">
    <property type="component" value="Unassembled WGS sequence"/>
</dbReference>
<feature type="region of interest" description="Disordered" evidence="3">
    <location>
        <begin position="957"/>
        <end position="1006"/>
    </location>
</feature>
<keyword evidence="2" id="KW-0040">ANK repeat</keyword>
<gene>
    <name evidence="4" type="ORF">VTL71DRAFT_5747</name>
</gene>
<evidence type="ECO:0000256" key="1">
    <source>
        <dbReference type="ARBA" id="ARBA00022737"/>
    </source>
</evidence>
<evidence type="ECO:0008006" key="6">
    <source>
        <dbReference type="Google" id="ProtNLM"/>
    </source>
</evidence>
<proteinExistence type="predicted"/>
<dbReference type="PANTHER" id="PTHR24178:SF9">
    <property type="entry name" value="ANK_REP_REGION DOMAIN-CONTAINING PROTEIN"/>
    <property type="match status" value="1"/>
</dbReference>
<protein>
    <recommendedName>
        <fullName evidence="6">Fungal N-terminal domain-containing protein</fullName>
    </recommendedName>
</protein>
<name>A0ABR4BYI0_9HELO</name>
<evidence type="ECO:0000313" key="4">
    <source>
        <dbReference type="EMBL" id="KAL2062675.1"/>
    </source>
</evidence>
<keyword evidence="5" id="KW-1185">Reference proteome</keyword>
<organism evidence="4 5">
    <name type="scientific">Oculimacula yallundae</name>
    <dbReference type="NCBI Taxonomy" id="86028"/>
    <lineage>
        <taxon>Eukaryota</taxon>
        <taxon>Fungi</taxon>
        <taxon>Dikarya</taxon>
        <taxon>Ascomycota</taxon>
        <taxon>Pezizomycotina</taxon>
        <taxon>Leotiomycetes</taxon>
        <taxon>Helotiales</taxon>
        <taxon>Ploettnerulaceae</taxon>
        <taxon>Oculimacula</taxon>
    </lineage>
</organism>
<feature type="compositionally biased region" description="Basic and acidic residues" evidence="3">
    <location>
        <begin position="995"/>
        <end position="1006"/>
    </location>
</feature>
<accession>A0ABR4BYI0</accession>
<dbReference type="InterPro" id="IPR036770">
    <property type="entry name" value="Ankyrin_rpt-contain_sf"/>
</dbReference>
<dbReference type="PANTHER" id="PTHR24178">
    <property type="entry name" value="MOLTING PROTEIN MLT-4"/>
    <property type="match status" value="1"/>
</dbReference>
<reference evidence="4 5" key="1">
    <citation type="journal article" date="2024" name="Commun. Biol.">
        <title>Comparative genomic analysis of thermophilic fungi reveals convergent evolutionary adaptations and gene losses.</title>
        <authorList>
            <person name="Steindorff A.S."/>
            <person name="Aguilar-Pontes M.V."/>
            <person name="Robinson A.J."/>
            <person name="Andreopoulos B."/>
            <person name="LaButti K."/>
            <person name="Kuo A."/>
            <person name="Mondo S."/>
            <person name="Riley R."/>
            <person name="Otillar R."/>
            <person name="Haridas S."/>
            <person name="Lipzen A."/>
            <person name="Grimwood J."/>
            <person name="Schmutz J."/>
            <person name="Clum A."/>
            <person name="Reid I.D."/>
            <person name="Moisan M.C."/>
            <person name="Butler G."/>
            <person name="Nguyen T.T.M."/>
            <person name="Dewar K."/>
            <person name="Conant G."/>
            <person name="Drula E."/>
            <person name="Henrissat B."/>
            <person name="Hansel C."/>
            <person name="Singer S."/>
            <person name="Hutchinson M.I."/>
            <person name="de Vries R.P."/>
            <person name="Natvig D.O."/>
            <person name="Powell A.J."/>
            <person name="Tsang A."/>
            <person name="Grigoriev I.V."/>
        </authorList>
    </citation>
    <scope>NUCLEOTIDE SEQUENCE [LARGE SCALE GENOMIC DNA]</scope>
    <source>
        <strain evidence="4 5">CBS 494.80</strain>
    </source>
</reference>
<comment type="caution">
    <text evidence="4">The sequence shown here is derived from an EMBL/GenBank/DDBJ whole genome shotgun (WGS) entry which is preliminary data.</text>
</comment>
<sequence>MADPLSTAGTAVGIVSLGLQVSHGLITYYSHFKAHDEEIAYLVRKTGSLQGLLQCLESPLRKAGPGDISAQVRNSITACESGLKKLLAAAQKYGNLAIPTTGEEKLRALKKRALYPFKRSTLQDLSMTLEELLGNMQLALQILTLETNQSHRETTIALVETTTSGSRSLETHLKTMSNDLEKRFDQLILTIQAGQSHSPLYREPARLAFMCSEQQEMNSIFRGPLQAGSVRRKMPSKARNSFCSCPQYSQVIRKPAYFLGISWSQSLRHRPHCPLSRFAQHRIDTLEAKYAFCTNALGYAIAATLSVARGAGGFAISPHFMIRAVVPEESPAFRLLSWEYSDTFRANTTNYLDVADWLLQELGTLFRAGKASPTDILPDGKTLLHSATSSIYSWAYYEADRKNWLQGISRLLDGLLEFGTDPLLRDHHNRTILYYATRSLAKASHDDIAASILVKLFDCDLAIEHSGTYIFNFDREFELVHRALDRLSKEQKLGTFEVTEIEQAIWLQDEAALKNAIKSSPKSVNQPCEEGITPLHLSVLWPVGLSVLLNNKADISMCDDTGDIALFYACYHEQGPSISLLLDHDSPMGSGWNQNRCLQAVSRWKDFALQQTFVSHLVNRRKRLLQLALDGLPNFKSETLNLRSDRILDAQAASVFTELLEYRIEIASALAPSFRPFQTTVYHTPYMSLRIAKRLWEAGFRDVDAFDDNGITPFWAHILKLLSDPSFYELLDILQWLKDRGVDVYNKNQQGGGMAIHALGAGTGRDEPPEPHTVLQAGLFLADDVQDECRCACSVNGCRVVTSAIKGSTWGPWRYERPSDGERVAAIRWRCYARVLQCIKVHVVENPWMPFEIIRVLTFEWLELTHTCHKDPHDYYEDCRAPLSHEEIDEIHHEERYLLQKHEELIAEFEAMYIELGLPLETFLENHWRPRMLEVLEEKEGFDLEEERRKMRELGITVEEEDRVKELSDDEKDDDIREEEDEHEDEGESRDDVDEQHSEGEDFHDCEDALLSAEISGFES</sequence>
<dbReference type="SUPFAM" id="SSF48403">
    <property type="entry name" value="Ankyrin repeat"/>
    <property type="match status" value="1"/>
</dbReference>